<keyword evidence="1" id="KW-0812">Transmembrane</keyword>
<name>A0A840BV08_9HYPH</name>
<evidence type="ECO:0008006" key="4">
    <source>
        <dbReference type="Google" id="ProtNLM"/>
    </source>
</evidence>
<dbReference type="EMBL" id="JACIEN010000001">
    <property type="protein sequence ID" value="MBB4016393.1"/>
    <property type="molecule type" value="Genomic_DNA"/>
</dbReference>
<evidence type="ECO:0000313" key="2">
    <source>
        <dbReference type="EMBL" id="MBB4016393.1"/>
    </source>
</evidence>
<gene>
    <name evidence="2" type="ORF">GGR16_001399</name>
</gene>
<feature type="transmembrane region" description="Helical" evidence="1">
    <location>
        <begin position="552"/>
        <end position="575"/>
    </location>
</feature>
<keyword evidence="1" id="KW-0472">Membrane</keyword>
<accession>A0A840BV08</accession>
<comment type="caution">
    <text evidence="2">The sequence shown here is derived from an EMBL/GenBank/DDBJ whole genome shotgun (WGS) entry which is preliminary data.</text>
</comment>
<reference evidence="2 3" key="1">
    <citation type="submission" date="2020-08" db="EMBL/GenBank/DDBJ databases">
        <title>Genomic Encyclopedia of Type Strains, Phase IV (KMG-IV): sequencing the most valuable type-strain genomes for metagenomic binning, comparative biology and taxonomic classification.</title>
        <authorList>
            <person name="Goeker M."/>
        </authorList>
    </citation>
    <scope>NUCLEOTIDE SEQUENCE [LARGE SCALE GENOMIC DNA]</scope>
    <source>
        <strain evidence="2 3">DSM 103737</strain>
    </source>
</reference>
<evidence type="ECO:0000313" key="3">
    <source>
        <dbReference type="Proteomes" id="UP000577362"/>
    </source>
</evidence>
<proteinExistence type="predicted"/>
<keyword evidence="1" id="KW-1133">Transmembrane helix</keyword>
<sequence>MTPDWRLAAEAERAAWAVATARLDDFRPLSSAEEDVVAKLLTGQFDRLGDGTRPDAPDPLRVVRAAFLRFLILGGEEGCRPHEKGIRITGAWITGVLDLEACSVFRDIGLNDCHFEAAPVLRAAIINRLFLNGSRLPGLQAERLEARGGIYLRGAEVEGEINLEQARLGSNLECDGAVIRNPRNHALRAQSLEVRNVLLRGADLTGSIALSGAHLTADLDAAGARISRPEDVAFDASEVECRGNVMLRSAHVEGAVRLIASRIDGDVDCTAAVIENAGGGALDLSRTTVKGAFFLRRDARLDGMLALTGASLGTIHDEAASWPGPGDLLLNRCRYEAFIDGPVDAGSRLDWLARQAPERWGEDFWPQPYEQLASVFREMGHGEDARAVLIVKERLQRKARRARARHPLWRLLLAVSDGVLGATLAYGRQPLLAILWLFGFWLLGVAVFTLAERQGAVMPNSPVVLRAPDWTLCGFEEQERRPLIASGETHGLAAAGQTQLACFRDRWEASSYPAFSPWMYSLDTLLPVLDMGQRAFWRPNPTKPGGGIAISYFYFQSIVGWALSLLAVAGFSGLVKSS</sequence>
<protein>
    <recommendedName>
        <fullName evidence="4">Membrane-associated oxidoreductase</fullName>
    </recommendedName>
</protein>
<dbReference type="RefSeq" id="WP_183316090.1">
    <property type="nucleotide sequence ID" value="NZ_JACIEN010000001.1"/>
</dbReference>
<keyword evidence="3" id="KW-1185">Reference proteome</keyword>
<dbReference type="AlphaFoldDB" id="A0A840BV08"/>
<organism evidence="2 3">
    <name type="scientific">Chelatococcus caeni</name>
    <dbReference type="NCBI Taxonomy" id="1348468"/>
    <lineage>
        <taxon>Bacteria</taxon>
        <taxon>Pseudomonadati</taxon>
        <taxon>Pseudomonadota</taxon>
        <taxon>Alphaproteobacteria</taxon>
        <taxon>Hyphomicrobiales</taxon>
        <taxon>Chelatococcaceae</taxon>
        <taxon>Chelatococcus</taxon>
    </lineage>
</organism>
<dbReference type="Proteomes" id="UP000577362">
    <property type="component" value="Unassembled WGS sequence"/>
</dbReference>
<feature type="transmembrane region" description="Helical" evidence="1">
    <location>
        <begin position="433"/>
        <end position="451"/>
    </location>
</feature>
<evidence type="ECO:0000256" key="1">
    <source>
        <dbReference type="SAM" id="Phobius"/>
    </source>
</evidence>